<accession>A5DNX1</accession>
<evidence type="ECO:0000313" key="4">
    <source>
        <dbReference type="Proteomes" id="UP000001997"/>
    </source>
</evidence>
<dbReference type="InParanoid" id="A5DNX1"/>
<dbReference type="OrthoDB" id="10289459at2759"/>
<dbReference type="HOGENOM" id="CLU_1518438_0_0_1"/>
<evidence type="ECO:0000256" key="2">
    <source>
        <dbReference type="SAM" id="SignalP"/>
    </source>
</evidence>
<feature type="compositionally biased region" description="Polar residues" evidence="1">
    <location>
        <begin position="161"/>
        <end position="182"/>
    </location>
</feature>
<dbReference type="AlphaFoldDB" id="A5DNX1"/>
<protein>
    <submittedName>
        <fullName evidence="3">Uncharacterized protein</fullName>
    </submittedName>
</protein>
<evidence type="ECO:0000313" key="3">
    <source>
        <dbReference type="EMBL" id="EDK40874.2"/>
    </source>
</evidence>
<keyword evidence="2" id="KW-0732">Signal</keyword>
<sequence length="182" mass="20059">MFLLSIVLWMTVAASYPFSESYMWHDVDIDMSNIDVVITSANGSTPHYGTVVNTEADVHISNMVITLPNSTVINTGPMILYISTYHQDLYDIVMSAAGFTEDFVKSLRNRAAILKVKLQPNNTITQSFGPRLFDDGRDGDSDEDESAPDEDFASDSDENTENLISTSSQGPTSICFNPINKS</sequence>
<dbReference type="EMBL" id="CH408160">
    <property type="protein sequence ID" value="EDK40874.2"/>
    <property type="molecule type" value="Genomic_DNA"/>
</dbReference>
<feature type="signal peptide" evidence="2">
    <location>
        <begin position="1"/>
        <end position="15"/>
    </location>
</feature>
<dbReference type="VEuPathDB" id="FungiDB:PGUG_04972"/>
<keyword evidence="4" id="KW-1185">Reference proteome</keyword>
<dbReference type="RefSeq" id="XP_001483017.2">
    <property type="nucleotide sequence ID" value="XM_001482967.1"/>
</dbReference>
<proteinExistence type="predicted"/>
<dbReference type="Proteomes" id="UP000001997">
    <property type="component" value="Unassembled WGS sequence"/>
</dbReference>
<evidence type="ECO:0000256" key="1">
    <source>
        <dbReference type="SAM" id="MobiDB-lite"/>
    </source>
</evidence>
<gene>
    <name evidence="3" type="ORF">PGUG_04972</name>
</gene>
<dbReference type="GeneID" id="5124527"/>
<organism evidence="3 4">
    <name type="scientific">Meyerozyma guilliermondii (strain ATCC 6260 / CBS 566 / DSM 6381 / JCM 1539 / NBRC 10279 / NRRL Y-324)</name>
    <name type="common">Yeast</name>
    <name type="synonym">Candida guilliermondii</name>
    <dbReference type="NCBI Taxonomy" id="294746"/>
    <lineage>
        <taxon>Eukaryota</taxon>
        <taxon>Fungi</taxon>
        <taxon>Dikarya</taxon>
        <taxon>Ascomycota</taxon>
        <taxon>Saccharomycotina</taxon>
        <taxon>Pichiomycetes</taxon>
        <taxon>Debaryomycetaceae</taxon>
        <taxon>Meyerozyma</taxon>
    </lineage>
</organism>
<dbReference type="KEGG" id="pgu:PGUG_04972"/>
<feature type="chain" id="PRO_5013243258" evidence="2">
    <location>
        <begin position="16"/>
        <end position="182"/>
    </location>
</feature>
<name>A5DNX1_PICGU</name>
<feature type="compositionally biased region" description="Acidic residues" evidence="1">
    <location>
        <begin position="140"/>
        <end position="160"/>
    </location>
</feature>
<feature type="region of interest" description="Disordered" evidence="1">
    <location>
        <begin position="126"/>
        <end position="182"/>
    </location>
</feature>
<reference evidence="3 4" key="1">
    <citation type="journal article" date="2009" name="Nature">
        <title>Evolution of pathogenicity and sexual reproduction in eight Candida genomes.</title>
        <authorList>
            <person name="Butler G."/>
            <person name="Rasmussen M.D."/>
            <person name="Lin M.F."/>
            <person name="Santos M.A."/>
            <person name="Sakthikumar S."/>
            <person name="Munro C.A."/>
            <person name="Rheinbay E."/>
            <person name="Grabherr M."/>
            <person name="Forche A."/>
            <person name="Reedy J.L."/>
            <person name="Agrafioti I."/>
            <person name="Arnaud M.B."/>
            <person name="Bates S."/>
            <person name="Brown A.J."/>
            <person name="Brunke S."/>
            <person name="Costanzo M.C."/>
            <person name="Fitzpatrick D.A."/>
            <person name="de Groot P.W."/>
            <person name="Harris D."/>
            <person name="Hoyer L.L."/>
            <person name="Hube B."/>
            <person name="Klis F.M."/>
            <person name="Kodira C."/>
            <person name="Lennard N."/>
            <person name="Logue M.E."/>
            <person name="Martin R."/>
            <person name="Neiman A.M."/>
            <person name="Nikolaou E."/>
            <person name="Quail M.A."/>
            <person name="Quinn J."/>
            <person name="Santos M.C."/>
            <person name="Schmitzberger F.F."/>
            <person name="Sherlock G."/>
            <person name="Shah P."/>
            <person name="Silverstein K.A."/>
            <person name="Skrzypek M.S."/>
            <person name="Soll D."/>
            <person name="Staggs R."/>
            <person name="Stansfield I."/>
            <person name="Stumpf M.P."/>
            <person name="Sudbery P.E."/>
            <person name="Srikantha T."/>
            <person name="Zeng Q."/>
            <person name="Berman J."/>
            <person name="Berriman M."/>
            <person name="Heitman J."/>
            <person name="Gow N.A."/>
            <person name="Lorenz M.C."/>
            <person name="Birren B.W."/>
            <person name="Kellis M."/>
            <person name="Cuomo C.A."/>
        </authorList>
    </citation>
    <scope>NUCLEOTIDE SEQUENCE [LARGE SCALE GENOMIC DNA]</scope>
    <source>
        <strain evidence="4">ATCC 6260 / CBS 566 / DSM 6381 / JCM 1539 / NBRC 10279 / NRRL Y-324</strain>
    </source>
</reference>